<dbReference type="Proteomes" id="UP000323506">
    <property type="component" value="Chromosome D02"/>
</dbReference>
<organism evidence="1 2">
    <name type="scientific">Gossypium darwinii</name>
    <name type="common">Darwin's cotton</name>
    <name type="synonym">Gossypium barbadense var. darwinii</name>
    <dbReference type="NCBI Taxonomy" id="34276"/>
    <lineage>
        <taxon>Eukaryota</taxon>
        <taxon>Viridiplantae</taxon>
        <taxon>Streptophyta</taxon>
        <taxon>Embryophyta</taxon>
        <taxon>Tracheophyta</taxon>
        <taxon>Spermatophyta</taxon>
        <taxon>Magnoliopsida</taxon>
        <taxon>eudicotyledons</taxon>
        <taxon>Gunneridae</taxon>
        <taxon>Pentapetalae</taxon>
        <taxon>rosids</taxon>
        <taxon>malvids</taxon>
        <taxon>Malvales</taxon>
        <taxon>Malvaceae</taxon>
        <taxon>Malvoideae</taxon>
        <taxon>Gossypium</taxon>
    </lineage>
</organism>
<dbReference type="AlphaFoldDB" id="A0A5D2D9X6"/>
<sequence length="94" mass="11042">MNIKIQCCNSYPKLFSKVLIVGMHRWHTEERGVSLVVLEISVTRKVTCEAHAPTQRLRSNVMRRHMWHRWSLDFGSDTDFWFRPNPSGQKSDLG</sequence>
<evidence type="ECO:0000313" key="1">
    <source>
        <dbReference type="EMBL" id="TYG78641.1"/>
    </source>
</evidence>
<evidence type="ECO:0000313" key="2">
    <source>
        <dbReference type="Proteomes" id="UP000323506"/>
    </source>
</evidence>
<name>A0A5D2D9X6_GOSDA</name>
<gene>
    <name evidence="1" type="ORF">ES288_D02G076200v1</name>
</gene>
<protein>
    <submittedName>
        <fullName evidence="1">Uncharacterized protein</fullName>
    </submittedName>
</protein>
<keyword evidence="2" id="KW-1185">Reference proteome</keyword>
<proteinExistence type="predicted"/>
<dbReference type="EMBL" id="CM017702">
    <property type="protein sequence ID" value="TYG78641.1"/>
    <property type="molecule type" value="Genomic_DNA"/>
</dbReference>
<accession>A0A5D2D9X6</accession>
<reference evidence="1 2" key="1">
    <citation type="submission" date="2019-06" db="EMBL/GenBank/DDBJ databases">
        <title>WGS assembly of Gossypium darwinii.</title>
        <authorList>
            <person name="Chen Z.J."/>
            <person name="Sreedasyam A."/>
            <person name="Ando A."/>
            <person name="Song Q."/>
            <person name="De L."/>
            <person name="Hulse-Kemp A."/>
            <person name="Ding M."/>
            <person name="Ye W."/>
            <person name="Kirkbride R."/>
            <person name="Jenkins J."/>
            <person name="Plott C."/>
            <person name="Lovell J."/>
            <person name="Lin Y.-M."/>
            <person name="Vaughn R."/>
            <person name="Liu B."/>
            <person name="Li W."/>
            <person name="Simpson S."/>
            <person name="Scheffler B."/>
            <person name="Saski C."/>
            <person name="Grover C."/>
            <person name="Hu G."/>
            <person name="Conover J."/>
            <person name="Carlson J."/>
            <person name="Shu S."/>
            <person name="Boston L."/>
            <person name="Williams M."/>
            <person name="Peterson D."/>
            <person name="Mcgee K."/>
            <person name="Jones D."/>
            <person name="Wendel J."/>
            <person name="Stelly D."/>
            <person name="Grimwood J."/>
            <person name="Schmutz J."/>
        </authorList>
    </citation>
    <scope>NUCLEOTIDE SEQUENCE [LARGE SCALE GENOMIC DNA]</scope>
    <source>
        <strain evidence="1">1808015.09</strain>
    </source>
</reference>